<comment type="similarity">
    <text evidence="3">Belongs to the FAD-dependent oxidoreductase family.</text>
</comment>
<keyword evidence="7" id="KW-0560">Oxidoreductase</keyword>
<dbReference type="InterPro" id="IPR023753">
    <property type="entry name" value="FAD/NAD-binding_dom"/>
</dbReference>
<dbReference type="InterPro" id="IPR036188">
    <property type="entry name" value="FAD/NAD-bd_sf"/>
</dbReference>
<comment type="caution">
    <text evidence="11">The sequence shown here is derived from an EMBL/GenBank/DDBJ whole genome shotgun (WGS) entry which is preliminary data.</text>
</comment>
<evidence type="ECO:0000256" key="8">
    <source>
        <dbReference type="ARBA" id="ARBA00023027"/>
    </source>
</evidence>
<evidence type="ECO:0000256" key="6">
    <source>
        <dbReference type="ARBA" id="ARBA00022827"/>
    </source>
</evidence>
<dbReference type="AlphaFoldDB" id="A0A444JUR4"/>
<evidence type="ECO:0000259" key="10">
    <source>
        <dbReference type="Pfam" id="PF18113"/>
    </source>
</evidence>
<dbReference type="InterPro" id="IPR041364">
    <property type="entry name" value="Rbx-bd"/>
</dbReference>
<reference evidence="11 12" key="1">
    <citation type="submission" date="2018-11" db="EMBL/GenBank/DDBJ databases">
        <title>Photobacterium sp. BEI247 sp. nov., a marine bacterium isolated from Yongle Blue Hole in the South China Sea.</title>
        <authorList>
            <person name="Wang X."/>
        </authorList>
    </citation>
    <scope>NUCLEOTIDE SEQUENCE [LARGE SCALE GENOMIC DNA]</scope>
    <source>
        <strain evidence="12">BEI247</strain>
    </source>
</reference>
<evidence type="ECO:0000256" key="3">
    <source>
        <dbReference type="ARBA" id="ARBA00006442"/>
    </source>
</evidence>
<evidence type="ECO:0000259" key="9">
    <source>
        <dbReference type="Pfam" id="PF07992"/>
    </source>
</evidence>
<dbReference type="EMBL" id="RJLM01000001">
    <property type="protein sequence ID" value="RWX56748.1"/>
    <property type="molecule type" value="Genomic_DNA"/>
</dbReference>
<organism evidence="11 12">
    <name type="scientific">Photobacterium chitinilyticum</name>
    <dbReference type="NCBI Taxonomy" id="2485123"/>
    <lineage>
        <taxon>Bacteria</taxon>
        <taxon>Pseudomonadati</taxon>
        <taxon>Pseudomonadota</taxon>
        <taxon>Gammaproteobacteria</taxon>
        <taxon>Vibrionales</taxon>
        <taxon>Vibrionaceae</taxon>
        <taxon>Photobacterium</taxon>
    </lineage>
</organism>
<keyword evidence="4" id="KW-0963">Cytoplasm</keyword>
<evidence type="ECO:0000256" key="4">
    <source>
        <dbReference type="ARBA" id="ARBA00022490"/>
    </source>
</evidence>
<dbReference type="OrthoDB" id="9808980at2"/>
<protein>
    <submittedName>
        <fullName evidence="11">NADH:flavorubredoxin reductase NorW</fullName>
    </submittedName>
</protein>
<comment type="cofactor">
    <cofactor evidence="1">
        <name>FAD</name>
        <dbReference type="ChEBI" id="CHEBI:57692"/>
    </cofactor>
</comment>
<dbReference type="PRINTS" id="PR00411">
    <property type="entry name" value="PNDRDTASEI"/>
</dbReference>
<dbReference type="NCBIfam" id="NF003437">
    <property type="entry name" value="PRK04965.1"/>
    <property type="match status" value="1"/>
</dbReference>
<evidence type="ECO:0000256" key="2">
    <source>
        <dbReference type="ARBA" id="ARBA00004496"/>
    </source>
</evidence>
<accession>A0A444JUR4</accession>
<keyword evidence="8" id="KW-0520">NAD</keyword>
<feature type="domain" description="FAD/NAD(P)-binding" evidence="9">
    <location>
        <begin position="4"/>
        <end position="280"/>
    </location>
</feature>
<evidence type="ECO:0000313" key="11">
    <source>
        <dbReference type="EMBL" id="RWX56748.1"/>
    </source>
</evidence>
<sequence length="381" mass="40879">MDKHIIIIGSGFAAYQLVKSLRKLNAETPITVITGDNGDDYSKPDLSHVFSKQQTANDLVKQTASEFASANNILLINNTRVDAIDTENKTVHYDKQSIVYSDLVLATGSSAFVPSFAGNATEDIVTLNSLAEYQSQQDKLARAKSVLVLGAGLIGTEIAMDLASSGKQVTLCDKAPNLMPTLLPPFISSSLYQAMAQKGVNIQLDNTVASINRHHQQLVTSLADKQYIEADVVIAAMGLTPNTQLAQQANIAVNRGIVVDRMMQTSAPSVFALGDCAELDGKVRAFIQPAMLCAMTLAKTLLGTPSPVHLPASLVKAKTPWLPLHLSGNTTDENASWEVTNEPNGLIAKAYDKETANLIGFIVSHNQLKAAFPLLRLLPAE</sequence>
<dbReference type="Pfam" id="PF18113">
    <property type="entry name" value="Rbx_binding"/>
    <property type="match status" value="1"/>
</dbReference>
<keyword evidence="12" id="KW-1185">Reference proteome</keyword>
<proteinExistence type="inferred from homology"/>
<evidence type="ECO:0000256" key="1">
    <source>
        <dbReference type="ARBA" id="ARBA00001974"/>
    </source>
</evidence>
<comment type="subcellular location">
    <subcellularLocation>
        <location evidence="2">Cytoplasm</location>
    </subcellularLocation>
</comment>
<keyword evidence="5" id="KW-0285">Flavoprotein</keyword>
<dbReference type="GO" id="GO:0005737">
    <property type="term" value="C:cytoplasm"/>
    <property type="evidence" value="ECO:0007669"/>
    <property type="project" value="UniProtKB-SubCell"/>
</dbReference>
<dbReference type="Pfam" id="PF07992">
    <property type="entry name" value="Pyr_redox_2"/>
    <property type="match status" value="1"/>
</dbReference>
<feature type="domain" description="Rubredoxin binding" evidence="10">
    <location>
        <begin position="307"/>
        <end position="377"/>
    </location>
</feature>
<keyword evidence="6" id="KW-0274">FAD</keyword>
<evidence type="ECO:0000256" key="5">
    <source>
        <dbReference type="ARBA" id="ARBA00022630"/>
    </source>
</evidence>
<dbReference type="InterPro" id="IPR050260">
    <property type="entry name" value="FAD-bd_OxRdtase"/>
</dbReference>
<dbReference type="SUPFAM" id="SSF51905">
    <property type="entry name" value="FAD/NAD(P)-binding domain"/>
    <property type="match status" value="1"/>
</dbReference>
<dbReference type="PANTHER" id="PTHR43429:SF3">
    <property type="entry name" value="NITRITE REDUCTASE [NAD(P)H]"/>
    <property type="match status" value="1"/>
</dbReference>
<dbReference type="GO" id="GO:0016491">
    <property type="term" value="F:oxidoreductase activity"/>
    <property type="evidence" value="ECO:0007669"/>
    <property type="project" value="UniProtKB-KW"/>
</dbReference>
<evidence type="ECO:0000256" key="7">
    <source>
        <dbReference type="ARBA" id="ARBA00023002"/>
    </source>
</evidence>
<dbReference type="PANTHER" id="PTHR43429">
    <property type="entry name" value="PYRIDINE NUCLEOTIDE-DISULFIDE OXIDOREDUCTASE DOMAIN-CONTAINING"/>
    <property type="match status" value="1"/>
</dbReference>
<dbReference type="PRINTS" id="PR00368">
    <property type="entry name" value="FADPNR"/>
</dbReference>
<dbReference type="Gene3D" id="3.50.50.60">
    <property type="entry name" value="FAD/NAD(P)-binding domain"/>
    <property type="match status" value="2"/>
</dbReference>
<gene>
    <name evidence="11" type="primary">norW</name>
    <name evidence="11" type="ORF">EDI28_01500</name>
</gene>
<evidence type="ECO:0000313" key="12">
    <source>
        <dbReference type="Proteomes" id="UP000287563"/>
    </source>
</evidence>
<dbReference type="Proteomes" id="UP000287563">
    <property type="component" value="Unassembled WGS sequence"/>
</dbReference>
<dbReference type="RefSeq" id="WP_128782070.1">
    <property type="nucleotide sequence ID" value="NZ_JAKJSG010000015.1"/>
</dbReference>
<name>A0A444JUR4_9GAMM</name>